<dbReference type="VEuPathDB" id="MicrosporidiaDB:NEQG_01187"/>
<proteinExistence type="predicted"/>
<name>I3EH00_NEMP3</name>
<protein>
    <submittedName>
        <fullName evidence="1">Uncharacterized protein</fullName>
    </submittedName>
</protein>
<sequence length="282" mass="33657">MTVIIIEGIKDEISEYIFKSIKYTLCNKYYISYIEMKGLKISLINPNFNGITPNELKCREYFIRISKSSNIIMINDIEYSREEYYTEEYTTNTKYIIIIQETKDIPYDTEFNSICVNNNNTVYYKNYKEKLFILINNIKRNLINHKNIKVISKLYLLTKFTNLKVINTGYNIYYKDDTDILYSINDILIQLKNKYVLYMYNNINITRVVQMYNIVNIIQVKGKYNIRHNNINITEIDRKTEISEVIDIIIRLEKVLLIGDITTIKRIIKYINKDNDGYKGKQ</sequence>
<dbReference type="InParanoid" id="I3EH00"/>
<keyword evidence="2" id="KW-1185">Reference proteome</keyword>
<dbReference type="Proteomes" id="UP000002872">
    <property type="component" value="Unassembled WGS sequence"/>
</dbReference>
<evidence type="ECO:0000313" key="2">
    <source>
        <dbReference type="Proteomes" id="UP000002872"/>
    </source>
</evidence>
<dbReference type="OrthoDB" id="2194346at2759"/>
<dbReference type="EMBL" id="GL870878">
    <property type="protein sequence ID" value="EIJ88497.1"/>
    <property type="molecule type" value="Genomic_DNA"/>
</dbReference>
<reference evidence="1" key="1">
    <citation type="submission" date="2011-01" db="EMBL/GenBank/DDBJ databases">
        <title>The Genome Sequence of Nematocida parisii strain ERTm3.</title>
        <authorList>
            <consortium name="The Broad Institute Genome Sequencing Platform"/>
            <consortium name="The Broad Institute Genome Sequencing Center for Infectious Disease"/>
            <person name="Cuomo C."/>
            <person name="Troemel E."/>
            <person name="Young S.K."/>
            <person name="Zeng Q."/>
            <person name="Gargeya S."/>
            <person name="Fitzgerald M."/>
            <person name="Haas B."/>
            <person name="Abouelleil A."/>
            <person name="Alvarado L."/>
            <person name="Arachchi H.M."/>
            <person name="Berlin A."/>
            <person name="Chapman S.B."/>
            <person name="Gearin G."/>
            <person name="Goldberg J."/>
            <person name="Griggs A."/>
            <person name="Gujja S."/>
            <person name="Hansen M."/>
            <person name="Heiman D."/>
            <person name="Howarth C."/>
            <person name="Larimer J."/>
            <person name="Lui A."/>
            <person name="MacDonald P.J.P."/>
            <person name="McCowen C."/>
            <person name="Montmayeur A."/>
            <person name="Murphy C."/>
            <person name="Neiman D."/>
            <person name="Pearson M."/>
            <person name="Priest M."/>
            <person name="Roberts A."/>
            <person name="Saif S."/>
            <person name="Shea T."/>
            <person name="Sisk P."/>
            <person name="Stolte C."/>
            <person name="Sykes S."/>
            <person name="Wortman J."/>
            <person name="Nusbaum C."/>
            <person name="Birren B."/>
        </authorList>
    </citation>
    <scope>NUCLEOTIDE SEQUENCE</scope>
    <source>
        <strain evidence="1">ERTm3</strain>
    </source>
</reference>
<accession>I3EH00</accession>
<dbReference type="OMA" id="LKCREYF"/>
<dbReference type="AlphaFoldDB" id="I3EH00"/>
<gene>
    <name evidence="1" type="ORF">NEQG_01187</name>
</gene>
<organism evidence="1 2">
    <name type="scientific">Nematocida parisii (strain ERTm3)</name>
    <name type="common">Nematode killer fungus</name>
    <dbReference type="NCBI Taxonomy" id="935791"/>
    <lineage>
        <taxon>Eukaryota</taxon>
        <taxon>Fungi</taxon>
        <taxon>Fungi incertae sedis</taxon>
        <taxon>Microsporidia</taxon>
        <taxon>Nematocida</taxon>
    </lineage>
</organism>
<evidence type="ECO:0000313" key="1">
    <source>
        <dbReference type="EMBL" id="EIJ88497.1"/>
    </source>
</evidence>
<dbReference type="HOGENOM" id="CLU_847566_0_0_1"/>